<evidence type="ECO:0000313" key="2">
    <source>
        <dbReference type="Proteomes" id="UP000006591"/>
    </source>
</evidence>
<keyword evidence="2" id="KW-1185">Reference proteome</keyword>
<evidence type="ECO:0000313" key="1">
    <source>
        <dbReference type="EnsemblPlants" id="ONIVA11G20000.1"/>
    </source>
</evidence>
<dbReference type="AlphaFoldDB" id="A0A0E0J4E0"/>
<dbReference type="Proteomes" id="UP000006591">
    <property type="component" value="Chromosome 11"/>
</dbReference>
<organism evidence="1">
    <name type="scientific">Oryza nivara</name>
    <name type="common">Indian wild rice</name>
    <name type="synonym">Oryza sativa f. spontanea</name>
    <dbReference type="NCBI Taxonomy" id="4536"/>
    <lineage>
        <taxon>Eukaryota</taxon>
        <taxon>Viridiplantae</taxon>
        <taxon>Streptophyta</taxon>
        <taxon>Embryophyta</taxon>
        <taxon>Tracheophyta</taxon>
        <taxon>Spermatophyta</taxon>
        <taxon>Magnoliopsida</taxon>
        <taxon>Liliopsida</taxon>
        <taxon>Poales</taxon>
        <taxon>Poaceae</taxon>
        <taxon>BOP clade</taxon>
        <taxon>Oryzoideae</taxon>
        <taxon>Oryzeae</taxon>
        <taxon>Oryzinae</taxon>
        <taxon>Oryza</taxon>
    </lineage>
</organism>
<sequence length="83" mass="8590">MAAVVGVDVVEAAVMVGVGVVEAVAVASPRCNPTLLTPYAGAALFRAACLCAYARSPNYGSYIQRHKTRCLFAVCGLPMPCCP</sequence>
<dbReference type="Gramene" id="ONIVA11G20000.1">
    <property type="protein sequence ID" value="ONIVA11G20000.1"/>
    <property type="gene ID" value="ONIVA11G20000"/>
</dbReference>
<name>A0A0E0J4E0_ORYNI</name>
<protein>
    <recommendedName>
        <fullName evidence="3">Bifunctional inhibitor/plant lipid transfer protein/seed storage helical domain-containing protein</fullName>
    </recommendedName>
</protein>
<reference evidence="1" key="1">
    <citation type="submission" date="2015-04" db="UniProtKB">
        <authorList>
            <consortium name="EnsemblPlants"/>
        </authorList>
    </citation>
    <scope>IDENTIFICATION</scope>
    <source>
        <strain evidence="1">SL10</strain>
    </source>
</reference>
<dbReference type="Gene3D" id="1.10.110.10">
    <property type="entry name" value="Plant lipid-transfer and hydrophobic proteins"/>
    <property type="match status" value="1"/>
</dbReference>
<dbReference type="HOGENOM" id="CLU_158223_1_0_1"/>
<dbReference type="STRING" id="4536.A0A0E0J4E0"/>
<accession>A0A0E0J4E0</accession>
<evidence type="ECO:0008006" key="3">
    <source>
        <dbReference type="Google" id="ProtNLM"/>
    </source>
</evidence>
<dbReference type="EnsemblPlants" id="ONIVA11G20000.1">
    <property type="protein sequence ID" value="ONIVA11G20000.1"/>
    <property type="gene ID" value="ONIVA11G20000"/>
</dbReference>
<reference evidence="1" key="2">
    <citation type="submission" date="2018-04" db="EMBL/GenBank/DDBJ databases">
        <title>OnivRS2 (Oryza nivara Reference Sequence Version 2).</title>
        <authorList>
            <person name="Zhang J."/>
            <person name="Kudrna D."/>
            <person name="Lee S."/>
            <person name="Talag J."/>
            <person name="Rajasekar S."/>
            <person name="Welchert J."/>
            <person name="Hsing Y.-I."/>
            <person name="Wing R.A."/>
        </authorList>
    </citation>
    <scope>NUCLEOTIDE SEQUENCE [LARGE SCALE GENOMIC DNA]</scope>
    <source>
        <strain evidence="1">SL10</strain>
    </source>
</reference>
<dbReference type="InterPro" id="IPR036312">
    <property type="entry name" value="Bifun_inhib/LTP/seed_sf"/>
</dbReference>
<proteinExistence type="predicted"/>